<evidence type="ECO:0000256" key="1">
    <source>
        <dbReference type="SAM" id="Phobius"/>
    </source>
</evidence>
<proteinExistence type="predicted"/>
<protein>
    <submittedName>
        <fullName evidence="2">TIGR03747 family integrating conjugative element membrane protein</fullName>
    </submittedName>
</protein>
<keyword evidence="1" id="KW-1133">Transmembrane helix</keyword>
<dbReference type="InterPro" id="IPR022266">
    <property type="entry name" value="DtrJ-like"/>
</dbReference>
<evidence type="ECO:0000313" key="3">
    <source>
        <dbReference type="Proteomes" id="UP000276506"/>
    </source>
</evidence>
<dbReference type="Pfam" id="PF14348">
    <property type="entry name" value="DtrJ-like"/>
    <property type="match status" value="1"/>
</dbReference>
<evidence type="ECO:0000313" key="2">
    <source>
        <dbReference type="EMBL" id="RRV04328.1"/>
    </source>
</evidence>
<sequence length="249" mass="27872">MADLANTAQQQQIREQGWLGKTISLLFRFIGVMLLSLFLSVIFEWIGLYFFWSDQGWHHARDMMFLELDWISEDFTNSFILEEPGLTASQLIEAAYKTGFEDTGIVEFFHGQSEAYHRESLRGDGSFDQAIGSAMVLIEDYALATVFSVLTFLVRLIVLTLTTPLFLMAIAVGLVDGLVRRDIRRFGAGLESGFVHHRARATIKPLAEAPWLIYLSMPVSISPLLILLPCAALLALAVSVTVGSFKKYL</sequence>
<accession>A0A3R8V6V3</accession>
<organism evidence="2 3">
    <name type="scientific">Stutzerimonas xanthomarina</name>
    <dbReference type="NCBI Taxonomy" id="271420"/>
    <lineage>
        <taxon>Bacteria</taxon>
        <taxon>Pseudomonadati</taxon>
        <taxon>Pseudomonadota</taxon>
        <taxon>Gammaproteobacteria</taxon>
        <taxon>Pseudomonadales</taxon>
        <taxon>Pseudomonadaceae</taxon>
        <taxon>Stutzerimonas</taxon>
    </lineage>
</organism>
<dbReference type="AlphaFoldDB" id="A0A3R8V6V3"/>
<dbReference type="EMBL" id="RHQL01000023">
    <property type="protein sequence ID" value="RRV04328.1"/>
    <property type="molecule type" value="Genomic_DNA"/>
</dbReference>
<gene>
    <name evidence="2" type="ORF">EGJ28_22405</name>
</gene>
<reference evidence="2 3" key="1">
    <citation type="submission" date="2018-10" db="EMBL/GenBank/DDBJ databases">
        <title>Transmission dynamics of multidrug resistant bacteria on intensive care unit surfaces.</title>
        <authorList>
            <person name="D'Souza A.W."/>
            <person name="Potter R.F."/>
            <person name="Wallace M."/>
            <person name="Shupe A."/>
            <person name="Patel S."/>
            <person name="Sun S."/>
            <person name="Gul D."/>
            <person name="Kwon J.H."/>
            <person name="Andleeb S."/>
            <person name="Burnham C.-A.D."/>
            <person name="Dantas G."/>
        </authorList>
    </citation>
    <scope>NUCLEOTIDE SEQUENCE [LARGE SCALE GENOMIC DNA]</scope>
    <source>
        <strain evidence="2 3">PX_177</strain>
    </source>
</reference>
<feature type="transmembrane region" description="Helical" evidence="1">
    <location>
        <begin position="152"/>
        <end position="175"/>
    </location>
</feature>
<keyword evidence="1" id="KW-0812">Transmembrane</keyword>
<dbReference type="NCBIfam" id="TIGR03747">
    <property type="entry name" value="conj_TIGR03747"/>
    <property type="match status" value="1"/>
</dbReference>
<dbReference type="Proteomes" id="UP000276506">
    <property type="component" value="Unassembled WGS sequence"/>
</dbReference>
<name>A0A3R8V6V3_9GAMM</name>
<feature type="transmembrane region" description="Helical" evidence="1">
    <location>
        <begin position="25"/>
        <end position="52"/>
    </location>
</feature>
<feature type="transmembrane region" description="Helical" evidence="1">
    <location>
        <begin position="224"/>
        <end position="245"/>
    </location>
</feature>
<keyword evidence="1" id="KW-0472">Membrane</keyword>
<dbReference type="RefSeq" id="WP_125882619.1">
    <property type="nucleotide sequence ID" value="NZ_RHQL01000023.1"/>
</dbReference>
<comment type="caution">
    <text evidence="2">The sequence shown here is derived from an EMBL/GenBank/DDBJ whole genome shotgun (WGS) entry which is preliminary data.</text>
</comment>